<organism evidence="3 4">
    <name type="scientific">Macrostomum lignano</name>
    <dbReference type="NCBI Taxonomy" id="282301"/>
    <lineage>
        <taxon>Eukaryota</taxon>
        <taxon>Metazoa</taxon>
        <taxon>Spiralia</taxon>
        <taxon>Lophotrochozoa</taxon>
        <taxon>Platyhelminthes</taxon>
        <taxon>Rhabditophora</taxon>
        <taxon>Macrostomorpha</taxon>
        <taxon>Macrostomida</taxon>
        <taxon>Macrostomidae</taxon>
        <taxon>Macrostomum</taxon>
    </lineage>
</organism>
<feature type="region of interest" description="Disordered" evidence="1">
    <location>
        <begin position="169"/>
        <end position="198"/>
    </location>
</feature>
<dbReference type="Proteomes" id="UP000215902">
    <property type="component" value="Unassembled WGS sequence"/>
</dbReference>
<feature type="transmembrane region" description="Helical" evidence="2">
    <location>
        <begin position="144"/>
        <end position="163"/>
    </location>
</feature>
<accession>A0A267FCW2</accession>
<keyword evidence="2" id="KW-0812">Transmembrane</keyword>
<keyword evidence="4" id="KW-1185">Reference proteome</keyword>
<feature type="transmembrane region" description="Helical" evidence="2">
    <location>
        <begin position="94"/>
        <end position="116"/>
    </location>
</feature>
<evidence type="ECO:0000313" key="3">
    <source>
        <dbReference type="EMBL" id="PAA70842.1"/>
    </source>
</evidence>
<reference evidence="3 4" key="1">
    <citation type="submission" date="2017-06" db="EMBL/GenBank/DDBJ databases">
        <title>A platform for efficient transgenesis in Macrostomum lignano, a flatworm model organism for stem cell research.</title>
        <authorList>
            <person name="Berezikov E."/>
        </authorList>
    </citation>
    <scope>NUCLEOTIDE SEQUENCE [LARGE SCALE GENOMIC DNA]</scope>
    <source>
        <strain evidence="3">DV1</strain>
        <tissue evidence="3">Whole organism</tissue>
    </source>
</reference>
<gene>
    <name evidence="3" type="ORF">BOX15_Mlig033499g1</name>
</gene>
<name>A0A267FCW2_9PLAT</name>
<sequence length="198" mass="21001">MLLNYLTSFTIFVHSVSVLLMELHIALPDGIKAHYPSELPLRVLRMYVDSTGDCLTSSPPVWVRVSAALAVLATPALVYMLPSVLKGGRPSFRCPLMLLAACAAVLDLQILLHYWATEKICPAASAAAGKPPPPAPAVDLRPALAFHGFRFFGFLATAVNLLVDEAWGKRRSGGSSSSSSSGGVTTRARAAAAKKKGK</sequence>
<keyword evidence="2" id="KW-1133">Transmembrane helix</keyword>
<proteinExistence type="predicted"/>
<evidence type="ECO:0000256" key="1">
    <source>
        <dbReference type="SAM" id="MobiDB-lite"/>
    </source>
</evidence>
<dbReference type="EMBL" id="NIVC01001203">
    <property type="protein sequence ID" value="PAA70842.1"/>
    <property type="molecule type" value="Genomic_DNA"/>
</dbReference>
<feature type="transmembrane region" description="Helical" evidence="2">
    <location>
        <begin position="61"/>
        <end position="82"/>
    </location>
</feature>
<protein>
    <submittedName>
        <fullName evidence="3">Uncharacterized protein</fullName>
    </submittedName>
</protein>
<evidence type="ECO:0000313" key="4">
    <source>
        <dbReference type="Proteomes" id="UP000215902"/>
    </source>
</evidence>
<keyword evidence="2" id="KW-0472">Membrane</keyword>
<dbReference type="AlphaFoldDB" id="A0A267FCW2"/>
<feature type="compositionally biased region" description="Low complexity" evidence="1">
    <location>
        <begin position="173"/>
        <end position="191"/>
    </location>
</feature>
<evidence type="ECO:0000256" key="2">
    <source>
        <dbReference type="SAM" id="Phobius"/>
    </source>
</evidence>
<comment type="caution">
    <text evidence="3">The sequence shown here is derived from an EMBL/GenBank/DDBJ whole genome shotgun (WGS) entry which is preliminary data.</text>
</comment>